<evidence type="ECO:0000256" key="1">
    <source>
        <dbReference type="ARBA" id="ARBA00004429"/>
    </source>
</evidence>
<feature type="binding site" evidence="12">
    <location>
        <position position="428"/>
    </location>
    <ligand>
        <name>K(+)</name>
        <dbReference type="ChEBI" id="CHEBI:29103"/>
    </ligand>
</feature>
<reference evidence="14 15" key="1">
    <citation type="submission" date="2019-03" db="EMBL/GenBank/DDBJ databases">
        <title>Genomic Encyclopedia of Type Strains, Phase IV (KMG-IV): sequencing the most valuable type-strain genomes for metagenomic binning, comparative biology and taxonomic classification.</title>
        <authorList>
            <person name="Goeker M."/>
        </authorList>
    </citation>
    <scope>NUCLEOTIDE SEQUENCE [LARGE SCALE GENOMIC DNA]</scope>
    <source>
        <strain evidence="14 15">DSM 100556</strain>
    </source>
</reference>
<feature type="transmembrane region" description="Helical" evidence="13">
    <location>
        <begin position="269"/>
        <end position="287"/>
    </location>
</feature>
<evidence type="ECO:0000256" key="11">
    <source>
        <dbReference type="ARBA" id="ARBA00023136"/>
    </source>
</evidence>
<protein>
    <submittedName>
        <fullName evidence="14">Trk system potassium uptake protein TrkH</fullName>
    </submittedName>
</protein>
<feature type="binding site" evidence="12">
    <location>
        <position position="311"/>
    </location>
    <ligand>
        <name>K(+)</name>
        <dbReference type="ChEBI" id="CHEBI:29103"/>
    </ligand>
</feature>
<evidence type="ECO:0000256" key="7">
    <source>
        <dbReference type="ARBA" id="ARBA00022692"/>
    </source>
</evidence>
<keyword evidence="9 13" id="KW-1133">Transmembrane helix</keyword>
<dbReference type="RefSeq" id="WP_031389398.1">
    <property type="nucleotide sequence ID" value="NZ_JPNB01000001.1"/>
</dbReference>
<proteinExistence type="inferred from homology"/>
<dbReference type="PANTHER" id="PTHR32024:SF2">
    <property type="entry name" value="TRK SYSTEM POTASSIUM UPTAKE PROTEIN TRKG-RELATED"/>
    <property type="match status" value="1"/>
</dbReference>
<feature type="transmembrane region" description="Helical" evidence="13">
    <location>
        <begin position="232"/>
        <end position="257"/>
    </location>
</feature>
<gene>
    <name evidence="14" type="ORF">EDD76_11350</name>
</gene>
<keyword evidence="11 13" id="KW-0472">Membrane</keyword>
<feature type="transmembrane region" description="Helical" evidence="13">
    <location>
        <begin position="328"/>
        <end position="347"/>
    </location>
</feature>
<comment type="subcellular location">
    <subcellularLocation>
        <location evidence="1">Cell inner membrane</location>
        <topology evidence="1">Multi-pass membrane protein</topology>
    </subcellularLocation>
</comment>
<keyword evidence="12" id="KW-0479">Metal-binding</keyword>
<feature type="binding site" evidence="12">
    <location>
        <position position="109"/>
    </location>
    <ligand>
        <name>K(+)</name>
        <dbReference type="ChEBI" id="CHEBI:29103"/>
    </ligand>
</feature>
<feature type="binding site" evidence="12">
    <location>
        <position position="429"/>
    </location>
    <ligand>
        <name>K(+)</name>
        <dbReference type="ChEBI" id="CHEBI:29103"/>
    </ligand>
</feature>
<evidence type="ECO:0000256" key="4">
    <source>
        <dbReference type="ARBA" id="ARBA00022475"/>
    </source>
</evidence>
<dbReference type="STRING" id="1469948.GCA_000732725_00637"/>
<keyword evidence="8 12" id="KW-0630">Potassium</keyword>
<feature type="transmembrane region" description="Helical" evidence="13">
    <location>
        <begin position="390"/>
        <end position="410"/>
    </location>
</feature>
<dbReference type="PANTHER" id="PTHR32024">
    <property type="entry name" value="TRK SYSTEM POTASSIUM UPTAKE PROTEIN TRKG-RELATED"/>
    <property type="match status" value="1"/>
</dbReference>
<evidence type="ECO:0000256" key="2">
    <source>
        <dbReference type="ARBA" id="ARBA00009137"/>
    </source>
</evidence>
<keyword evidence="15" id="KW-1185">Reference proteome</keyword>
<dbReference type="InterPro" id="IPR004772">
    <property type="entry name" value="TrkH"/>
</dbReference>
<keyword evidence="7 13" id="KW-0812">Transmembrane</keyword>
<dbReference type="OrthoDB" id="9810952at2"/>
<dbReference type="GO" id="GO:0046872">
    <property type="term" value="F:metal ion binding"/>
    <property type="evidence" value="ECO:0007669"/>
    <property type="project" value="UniProtKB-KW"/>
</dbReference>
<feature type="transmembrane region" description="Helical" evidence="13">
    <location>
        <begin position="12"/>
        <end position="31"/>
    </location>
</feature>
<feature type="transmembrane region" description="Helical" evidence="13">
    <location>
        <begin position="180"/>
        <end position="205"/>
    </location>
</feature>
<evidence type="ECO:0000256" key="5">
    <source>
        <dbReference type="ARBA" id="ARBA00022519"/>
    </source>
</evidence>
<comment type="caution">
    <text evidence="14">The sequence shown here is derived from an EMBL/GenBank/DDBJ whole genome shotgun (WGS) entry which is preliminary data.</text>
</comment>
<evidence type="ECO:0000313" key="15">
    <source>
        <dbReference type="Proteomes" id="UP000295718"/>
    </source>
</evidence>
<feature type="transmembrane region" description="Helical" evidence="13">
    <location>
        <begin position="131"/>
        <end position="150"/>
    </location>
</feature>
<dbReference type="AlphaFoldDB" id="A0A4R1QQ11"/>
<keyword evidence="4" id="KW-1003">Cell membrane</keyword>
<sequence length="478" mass="52510">MNYSMIRYILCRVLEFEALFMSLPCLVGIVYREKSAVSFGAVMLVCFAVSLIGRRFKPKNKVFYAKEGFVTVSLSWIVLSLVSALPFYLSGEITSYTDALFETVSGLTTTGATILTDVEVLSRSAQFWRCFTHWIGGMGVLVLILAVLPLSGSYNMHLLRAESPGPRVGKLVPRVKTTAMILYGIYMGITLTGTISLMLAGLSVYDAITLSFSAVGTGGFGLLNSSVGSYSVAVQLVLTVLMFICGINFQVFYLLLIKKPKEAFASEELRYYFGIVFLSAVLITLNTRSLFDNAFDGFHHALLQVTSVITTTGFTSRDYNMWPEFSKTILFILSMLGACAGSTSGGFKISRFIITVRSIKNEVSYVIHPRSFKKIHMDGHVVESSVTKSVLVYAMIYIFIFLGSFLVLSLNNFDFTTNITAVAATFNNVGAGFGMVGPSGNYSAFSVLSKFVLMFDMLVGRLELLPILILLAPGTWKK</sequence>
<keyword evidence="3" id="KW-0813">Transport</keyword>
<dbReference type="GO" id="GO:0005886">
    <property type="term" value="C:plasma membrane"/>
    <property type="evidence" value="ECO:0007669"/>
    <property type="project" value="UniProtKB-SubCell"/>
</dbReference>
<dbReference type="InterPro" id="IPR003445">
    <property type="entry name" value="Cat_transpt"/>
</dbReference>
<organism evidence="14 15">
    <name type="scientific">Kineothrix alysoides</name>
    <dbReference type="NCBI Taxonomy" id="1469948"/>
    <lineage>
        <taxon>Bacteria</taxon>
        <taxon>Bacillati</taxon>
        <taxon>Bacillota</taxon>
        <taxon>Clostridia</taxon>
        <taxon>Lachnospirales</taxon>
        <taxon>Lachnospiraceae</taxon>
        <taxon>Kineothrix</taxon>
    </lineage>
</organism>
<evidence type="ECO:0000256" key="10">
    <source>
        <dbReference type="ARBA" id="ARBA00023065"/>
    </source>
</evidence>
<keyword evidence="5" id="KW-0997">Cell inner membrane</keyword>
<dbReference type="EMBL" id="SLUO01000013">
    <property type="protein sequence ID" value="TCL55916.1"/>
    <property type="molecule type" value="Genomic_DNA"/>
</dbReference>
<feature type="binding site" evidence="12">
    <location>
        <position position="312"/>
    </location>
    <ligand>
        <name>K(+)</name>
        <dbReference type="ChEBI" id="CHEBI:29103"/>
    </ligand>
</feature>
<dbReference type="PIRSF" id="PIRSF006247">
    <property type="entry name" value="TrkH"/>
    <property type="match status" value="1"/>
</dbReference>
<keyword evidence="6" id="KW-0633">Potassium transport</keyword>
<evidence type="ECO:0000256" key="3">
    <source>
        <dbReference type="ARBA" id="ARBA00022448"/>
    </source>
</evidence>
<dbReference type="GO" id="GO:0015379">
    <property type="term" value="F:potassium:chloride symporter activity"/>
    <property type="evidence" value="ECO:0007669"/>
    <property type="project" value="InterPro"/>
</dbReference>
<feature type="transmembrane region" description="Helical" evidence="13">
    <location>
        <begin position="68"/>
        <end position="89"/>
    </location>
</feature>
<evidence type="ECO:0000256" key="12">
    <source>
        <dbReference type="PIRSR" id="PIRSR006247-1"/>
    </source>
</evidence>
<feature type="transmembrane region" description="Helical" evidence="13">
    <location>
        <begin position="37"/>
        <end position="56"/>
    </location>
</feature>
<name>A0A4R1QQ11_9FIRM</name>
<feature type="transmembrane region" description="Helical" evidence="13">
    <location>
        <begin position="451"/>
        <end position="472"/>
    </location>
</feature>
<keyword evidence="10" id="KW-0406">Ion transport</keyword>
<feature type="binding site" evidence="12">
    <location>
        <position position="218"/>
    </location>
    <ligand>
        <name>K(+)</name>
        <dbReference type="ChEBI" id="CHEBI:29103"/>
    </ligand>
</feature>
<dbReference type="Proteomes" id="UP000295718">
    <property type="component" value="Unassembled WGS sequence"/>
</dbReference>
<evidence type="ECO:0000256" key="9">
    <source>
        <dbReference type="ARBA" id="ARBA00022989"/>
    </source>
</evidence>
<feature type="binding site" evidence="12">
    <location>
        <position position="110"/>
    </location>
    <ligand>
        <name>K(+)</name>
        <dbReference type="ChEBI" id="CHEBI:29103"/>
    </ligand>
</feature>
<dbReference type="Pfam" id="PF02386">
    <property type="entry name" value="TrkH"/>
    <property type="match status" value="2"/>
</dbReference>
<evidence type="ECO:0000256" key="8">
    <source>
        <dbReference type="ARBA" id="ARBA00022958"/>
    </source>
</evidence>
<comment type="similarity">
    <text evidence="2">Belongs to the TrkH potassium transport family.</text>
</comment>
<evidence type="ECO:0000256" key="13">
    <source>
        <dbReference type="SAM" id="Phobius"/>
    </source>
</evidence>
<accession>A0A4R1QQ11</accession>
<evidence type="ECO:0000256" key="6">
    <source>
        <dbReference type="ARBA" id="ARBA00022538"/>
    </source>
</evidence>
<evidence type="ECO:0000313" key="14">
    <source>
        <dbReference type="EMBL" id="TCL55916.1"/>
    </source>
</evidence>